<name>A0A0A8Y0K7_ARUDO</name>
<protein>
    <submittedName>
        <fullName evidence="2">Uncharacterized protein</fullName>
    </submittedName>
</protein>
<dbReference type="EMBL" id="GBRH01280323">
    <property type="protein sequence ID" value="JAD17572.1"/>
    <property type="molecule type" value="Transcribed_RNA"/>
</dbReference>
<feature type="region of interest" description="Disordered" evidence="1">
    <location>
        <begin position="1"/>
        <end position="51"/>
    </location>
</feature>
<evidence type="ECO:0000313" key="2">
    <source>
        <dbReference type="EMBL" id="JAD17572.1"/>
    </source>
</evidence>
<reference evidence="2" key="2">
    <citation type="journal article" date="2015" name="Data Brief">
        <title>Shoot transcriptome of the giant reed, Arundo donax.</title>
        <authorList>
            <person name="Barrero R.A."/>
            <person name="Guerrero F.D."/>
            <person name="Moolhuijzen P."/>
            <person name="Goolsby J.A."/>
            <person name="Tidwell J."/>
            <person name="Bellgard S.E."/>
            <person name="Bellgard M.I."/>
        </authorList>
    </citation>
    <scope>NUCLEOTIDE SEQUENCE</scope>
    <source>
        <tissue evidence="2">Shoot tissue taken approximately 20 cm above the soil surface</tissue>
    </source>
</reference>
<sequence length="135" mass="14911">MRVPQLQMRPTNTNEGATKAKLSMPRSLREKMKGDDEEAVGVDEEGQYSDTESLVALSDSSYDTNLAASSNSDCSNFDSDPEYEPNGEILDEDEDLPVFAYDIDDPCIDVDVVFPDVDQCKSAVTHHAILNDVLF</sequence>
<accession>A0A0A8Y0K7</accession>
<evidence type="ECO:0000256" key="1">
    <source>
        <dbReference type="SAM" id="MobiDB-lite"/>
    </source>
</evidence>
<organism evidence="2">
    <name type="scientific">Arundo donax</name>
    <name type="common">Giant reed</name>
    <name type="synonym">Donax arundinaceus</name>
    <dbReference type="NCBI Taxonomy" id="35708"/>
    <lineage>
        <taxon>Eukaryota</taxon>
        <taxon>Viridiplantae</taxon>
        <taxon>Streptophyta</taxon>
        <taxon>Embryophyta</taxon>
        <taxon>Tracheophyta</taxon>
        <taxon>Spermatophyta</taxon>
        <taxon>Magnoliopsida</taxon>
        <taxon>Liliopsida</taxon>
        <taxon>Poales</taxon>
        <taxon>Poaceae</taxon>
        <taxon>PACMAD clade</taxon>
        <taxon>Arundinoideae</taxon>
        <taxon>Arundineae</taxon>
        <taxon>Arundo</taxon>
    </lineage>
</organism>
<dbReference type="AlphaFoldDB" id="A0A0A8Y0K7"/>
<reference evidence="2" key="1">
    <citation type="submission" date="2014-09" db="EMBL/GenBank/DDBJ databases">
        <authorList>
            <person name="Magalhaes I.L.F."/>
            <person name="Oliveira U."/>
            <person name="Santos F.R."/>
            <person name="Vidigal T.H.D.A."/>
            <person name="Brescovit A.D."/>
            <person name="Santos A.J."/>
        </authorList>
    </citation>
    <scope>NUCLEOTIDE SEQUENCE</scope>
    <source>
        <tissue evidence="2">Shoot tissue taken approximately 20 cm above the soil surface</tissue>
    </source>
</reference>
<proteinExistence type="predicted"/>
<feature type="compositionally biased region" description="Acidic residues" evidence="1">
    <location>
        <begin position="35"/>
        <end position="47"/>
    </location>
</feature>